<dbReference type="Pfam" id="PF00069">
    <property type="entry name" value="Pkinase"/>
    <property type="match status" value="1"/>
</dbReference>
<dbReference type="InterPro" id="IPR008984">
    <property type="entry name" value="SMAD_FHA_dom_sf"/>
</dbReference>
<evidence type="ECO:0000256" key="5">
    <source>
        <dbReference type="ARBA" id="ARBA00022777"/>
    </source>
</evidence>
<feature type="domain" description="Protein kinase" evidence="13">
    <location>
        <begin position="148"/>
        <end position="434"/>
    </location>
</feature>
<dbReference type="EMBL" id="JAUEPP010000006">
    <property type="protein sequence ID" value="KAK3340210.1"/>
    <property type="molecule type" value="Genomic_DNA"/>
</dbReference>
<feature type="region of interest" description="Disordered" evidence="11">
    <location>
        <begin position="1"/>
        <end position="25"/>
    </location>
</feature>
<dbReference type="GeneID" id="87862086"/>
<evidence type="ECO:0000259" key="13">
    <source>
        <dbReference type="PROSITE" id="PS50011"/>
    </source>
</evidence>
<organism evidence="14 15">
    <name type="scientific">Neurospora tetraspora</name>
    <dbReference type="NCBI Taxonomy" id="94610"/>
    <lineage>
        <taxon>Eukaryota</taxon>
        <taxon>Fungi</taxon>
        <taxon>Dikarya</taxon>
        <taxon>Ascomycota</taxon>
        <taxon>Pezizomycotina</taxon>
        <taxon>Sordariomycetes</taxon>
        <taxon>Sordariomycetidae</taxon>
        <taxon>Sordariales</taxon>
        <taxon>Sordariaceae</taxon>
        <taxon>Neurospora</taxon>
    </lineage>
</organism>
<dbReference type="SUPFAM" id="SSF56112">
    <property type="entry name" value="Protein kinase-like (PK-like)"/>
    <property type="match status" value="1"/>
</dbReference>
<dbReference type="PANTHER" id="PTHR24350">
    <property type="entry name" value="SERINE/THREONINE-PROTEIN KINASE IAL-RELATED"/>
    <property type="match status" value="1"/>
</dbReference>
<feature type="domain" description="FHA" evidence="12">
    <location>
        <begin position="32"/>
        <end position="92"/>
    </location>
</feature>
<dbReference type="PROSITE" id="PS00107">
    <property type="entry name" value="PROTEIN_KINASE_ATP"/>
    <property type="match status" value="1"/>
</dbReference>
<protein>
    <submittedName>
        <fullName evidence="14">Kinase-like domain-containing protein</fullName>
    </submittedName>
</protein>
<keyword evidence="6 8" id="KW-0067">ATP-binding</keyword>
<dbReference type="GO" id="GO:0005524">
    <property type="term" value="F:ATP binding"/>
    <property type="evidence" value="ECO:0007669"/>
    <property type="project" value="UniProtKB-UniRule"/>
</dbReference>
<evidence type="ECO:0000259" key="12">
    <source>
        <dbReference type="PROSITE" id="PS50006"/>
    </source>
</evidence>
<reference evidence="14" key="2">
    <citation type="submission" date="2023-06" db="EMBL/GenBank/DDBJ databases">
        <authorList>
            <consortium name="Lawrence Berkeley National Laboratory"/>
            <person name="Haridas S."/>
            <person name="Hensen N."/>
            <person name="Bonometti L."/>
            <person name="Westerberg I."/>
            <person name="Brannstrom I.O."/>
            <person name="Guillou S."/>
            <person name="Cros-Aarteil S."/>
            <person name="Calhoun S."/>
            <person name="Kuo A."/>
            <person name="Mondo S."/>
            <person name="Pangilinan J."/>
            <person name="Riley R."/>
            <person name="Labutti K."/>
            <person name="Andreopoulos B."/>
            <person name="Lipzen A."/>
            <person name="Chen C."/>
            <person name="Yanf M."/>
            <person name="Daum C."/>
            <person name="Ng V."/>
            <person name="Clum A."/>
            <person name="Steindorff A."/>
            <person name="Ohm R."/>
            <person name="Martin F."/>
            <person name="Silar P."/>
            <person name="Natvig D."/>
            <person name="Lalanne C."/>
            <person name="Gautier V."/>
            <person name="Ament-Velasquez S.L."/>
            <person name="Kruys A."/>
            <person name="Hutchinson M.I."/>
            <person name="Powell A.J."/>
            <person name="Barry K."/>
            <person name="Miller A.N."/>
            <person name="Grigoriev I.V."/>
            <person name="Debuchy R."/>
            <person name="Gladieux P."/>
            <person name="Thoren M.H."/>
            <person name="Johannesson H."/>
        </authorList>
    </citation>
    <scope>NUCLEOTIDE SEQUENCE</scope>
    <source>
        <strain evidence="14">CBS 560.94</strain>
    </source>
</reference>
<evidence type="ECO:0000256" key="3">
    <source>
        <dbReference type="ARBA" id="ARBA00022679"/>
    </source>
</evidence>
<dbReference type="InterPro" id="IPR017441">
    <property type="entry name" value="Protein_kinase_ATP_BS"/>
</dbReference>
<evidence type="ECO:0000313" key="15">
    <source>
        <dbReference type="Proteomes" id="UP001278500"/>
    </source>
</evidence>
<comment type="similarity">
    <text evidence="1">Belongs to the protein kinase superfamily. CAMK Ser/Thr protein kinase family. CHEK2 subfamily.</text>
</comment>
<dbReference type="PROSITE" id="PS50011">
    <property type="entry name" value="PROTEIN_KINASE_DOM"/>
    <property type="match status" value="1"/>
</dbReference>
<dbReference type="GO" id="GO:0004674">
    <property type="term" value="F:protein serine/threonine kinase activity"/>
    <property type="evidence" value="ECO:0007669"/>
    <property type="project" value="UniProtKB-KW"/>
</dbReference>
<name>A0AAE0JA18_9PEZI</name>
<dbReference type="PROSITE" id="PS50006">
    <property type="entry name" value="FHA_DOMAIN"/>
    <property type="match status" value="1"/>
</dbReference>
<feature type="region of interest" description="Disordered" evidence="11">
    <location>
        <begin position="379"/>
        <end position="402"/>
    </location>
</feature>
<dbReference type="InterPro" id="IPR030616">
    <property type="entry name" value="Aur-like"/>
</dbReference>
<dbReference type="AlphaFoldDB" id="A0AAE0JA18"/>
<keyword evidence="2" id="KW-0723">Serine/threonine-protein kinase</keyword>
<comment type="caution">
    <text evidence="14">The sequence shown here is derived from an EMBL/GenBank/DDBJ whole genome shotgun (WGS) entry which is preliminary data.</text>
</comment>
<dbReference type="SMART" id="SM00220">
    <property type="entry name" value="S_TKc"/>
    <property type="match status" value="1"/>
</dbReference>
<dbReference type="InterPro" id="IPR000719">
    <property type="entry name" value="Prot_kinase_dom"/>
</dbReference>
<dbReference type="Proteomes" id="UP001278500">
    <property type="component" value="Unassembled WGS sequence"/>
</dbReference>
<reference evidence="14" key="1">
    <citation type="journal article" date="2023" name="Mol. Phylogenet. Evol.">
        <title>Genome-scale phylogeny and comparative genomics of the fungal order Sordariales.</title>
        <authorList>
            <person name="Hensen N."/>
            <person name="Bonometti L."/>
            <person name="Westerberg I."/>
            <person name="Brannstrom I.O."/>
            <person name="Guillou S."/>
            <person name="Cros-Aarteil S."/>
            <person name="Calhoun S."/>
            <person name="Haridas S."/>
            <person name="Kuo A."/>
            <person name="Mondo S."/>
            <person name="Pangilinan J."/>
            <person name="Riley R."/>
            <person name="LaButti K."/>
            <person name="Andreopoulos B."/>
            <person name="Lipzen A."/>
            <person name="Chen C."/>
            <person name="Yan M."/>
            <person name="Daum C."/>
            <person name="Ng V."/>
            <person name="Clum A."/>
            <person name="Steindorff A."/>
            <person name="Ohm R.A."/>
            <person name="Martin F."/>
            <person name="Silar P."/>
            <person name="Natvig D.O."/>
            <person name="Lalanne C."/>
            <person name="Gautier V."/>
            <person name="Ament-Velasquez S.L."/>
            <person name="Kruys A."/>
            <person name="Hutchinson M.I."/>
            <person name="Powell A.J."/>
            <person name="Barry K."/>
            <person name="Miller A.N."/>
            <person name="Grigoriev I.V."/>
            <person name="Debuchy R."/>
            <person name="Gladieux P."/>
            <person name="Hiltunen Thoren M."/>
            <person name="Johannesson H."/>
        </authorList>
    </citation>
    <scope>NUCLEOTIDE SEQUENCE</scope>
    <source>
        <strain evidence="14">CBS 560.94</strain>
    </source>
</reference>
<evidence type="ECO:0000256" key="10">
    <source>
        <dbReference type="PROSITE-ProRule" id="PRU10141"/>
    </source>
</evidence>
<feature type="binding site" evidence="8">
    <location>
        <position position="294"/>
    </location>
    <ligand>
        <name>ATP</name>
        <dbReference type="ChEBI" id="CHEBI:30616"/>
    </ligand>
</feature>
<dbReference type="RefSeq" id="XP_062679152.1">
    <property type="nucleotide sequence ID" value="XM_062824932.1"/>
</dbReference>
<feature type="binding site" evidence="8">
    <location>
        <begin position="276"/>
        <end position="277"/>
    </location>
    <ligand>
        <name>ATP</name>
        <dbReference type="ChEBI" id="CHEBI:30616"/>
    </ligand>
</feature>
<evidence type="ECO:0000256" key="8">
    <source>
        <dbReference type="PIRSR" id="PIRSR630616-2"/>
    </source>
</evidence>
<feature type="active site" description="Proton acceptor" evidence="7">
    <location>
        <position position="272"/>
    </location>
</feature>
<dbReference type="Gene3D" id="3.30.200.20">
    <property type="entry name" value="Phosphorylase Kinase, domain 1"/>
    <property type="match status" value="1"/>
</dbReference>
<evidence type="ECO:0000256" key="2">
    <source>
        <dbReference type="ARBA" id="ARBA00022527"/>
    </source>
</evidence>
<dbReference type="SUPFAM" id="SSF49879">
    <property type="entry name" value="SMAD/FHA domain"/>
    <property type="match status" value="1"/>
</dbReference>
<keyword evidence="4 8" id="KW-0547">Nucleotide-binding</keyword>
<keyword evidence="5 14" id="KW-0418">Kinase</keyword>
<feature type="binding site" evidence="8 10">
    <location>
        <position position="177"/>
    </location>
    <ligand>
        <name>ATP</name>
        <dbReference type="ChEBI" id="CHEBI:30616"/>
    </ligand>
</feature>
<keyword evidence="15" id="KW-1185">Reference proteome</keyword>
<feature type="region of interest" description="Disordered" evidence="11">
    <location>
        <begin position="502"/>
        <end position="643"/>
    </location>
</feature>
<dbReference type="InterPro" id="IPR000253">
    <property type="entry name" value="FHA_dom"/>
</dbReference>
<feature type="cross-link" description="Glycyl lysine isopeptide (Lys-Gly) (interchain with G-Cter in SUMO2)" evidence="9">
    <location>
        <position position="274"/>
    </location>
</feature>
<gene>
    <name evidence="14" type="ORF">B0H65DRAFT_431218</name>
</gene>
<evidence type="ECO:0000313" key="14">
    <source>
        <dbReference type="EMBL" id="KAK3340210.1"/>
    </source>
</evidence>
<dbReference type="InterPro" id="IPR008271">
    <property type="entry name" value="Ser/Thr_kinase_AS"/>
</dbReference>
<evidence type="ECO:0000256" key="6">
    <source>
        <dbReference type="ARBA" id="ARBA00022840"/>
    </source>
</evidence>
<evidence type="ECO:0000256" key="7">
    <source>
        <dbReference type="PIRSR" id="PIRSR630616-1"/>
    </source>
</evidence>
<feature type="binding site" evidence="8">
    <location>
        <begin position="227"/>
        <end position="229"/>
    </location>
    <ligand>
        <name>ATP</name>
        <dbReference type="ChEBI" id="CHEBI:30616"/>
    </ligand>
</feature>
<dbReference type="SMART" id="SM00240">
    <property type="entry name" value="FHA"/>
    <property type="match status" value="1"/>
</dbReference>
<dbReference type="Gene3D" id="1.10.510.10">
    <property type="entry name" value="Transferase(Phosphotransferase) domain 1"/>
    <property type="match status" value="1"/>
</dbReference>
<dbReference type="Pfam" id="PF00498">
    <property type="entry name" value="FHA"/>
    <property type="match status" value="1"/>
</dbReference>
<feature type="compositionally biased region" description="Basic and acidic residues" evidence="11">
    <location>
        <begin position="622"/>
        <end position="631"/>
    </location>
</feature>
<evidence type="ECO:0000256" key="11">
    <source>
        <dbReference type="SAM" id="MobiDB-lite"/>
    </source>
</evidence>
<dbReference type="Gene3D" id="2.60.200.20">
    <property type="match status" value="1"/>
</dbReference>
<evidence type="ECO:0000256" key="9">
    <source>
        <dbReference type="PIRSR" id="PIRSR630616-3"/>
    </source>
</evidence>
<evidence type="ECO:0000256" key="1">
    <source>
        <dbReference type="ARBA" id="ARBA00005575"/>
    </source>
</evidence>
<feature type="compositionally biased region" description="Low complexity" evidence="11">
    <location>
        <begin position="589"/>
        <end position="611"/>
    </location>
</feature>
<proteinExistence type="inferred from homology"/>
<evidence type="ECO:0000256" key="4">
    <source>
        <dbReference type="ARBA" id="ARBA00022741"/>
    </source>
</evidence>
<sequence>MSQPPVASVSFEDTSTHPPTRGGFYIRPNQTVRIGRDTDRDNNDVVFADFTVSRNHFELYSITVDEEGRHTPLVFVRDRQSSNGTLLNKKCVGKKPDITPGRLLQNGDVISIHPYITFKFFQLEEGTSFLCLTARQREELKLLEDRYLVKDRTLGDGAHAAVYLATDVLTGQQLACKVHNLDRRPRSHQILRRIKQEAMLLSYLDHPNILSIKAAFESKHSVYIFTELATGGDLFSLLSREGTLPELEIRWIIRQILNAVDYIHKKGVAHRDIKPENILCAIAPNVSYRLVLSDFGDSALTNRGRLKSEVGTTFYRAPECYNSERGHSLSVDIWSIGMLCLQLFSGFQELPNLRHLDFTSQDRIDRYLNIIFDDHSRDAAVQDSDEDDPVDPQTSRLRPDEDISNDAQDFIRGCLIYNSKHRLTARQALAHRWMCEPEEDNRLFRGLERDNAASWEPRKIRLAPFIEKIGAVTDARDCDGEQELGTMAELVEEEDEDVGAKISPHFQRNPTPSPSSRPLSSAHQRQGDRNTDHPLSSNGPSSPPLTIRIRQMSRRPQRQPGLWVDSEPSSEEEGGAGDDMTTHRPPLPSFTFTPPSPDLPELSSSPLTPSSQGSVILGELNSNEHGDERSMGDASMIEPPTTASNLAHLREAEKRRNEFKLSECKRRRTCPV</sequence>
<dbReference type="InterPro" id="IPR011009">
    <property type="entry name" value="Kinase-like_dom_sf"/>
</dbReference>
<feature type="compositionally biased region" description="Polar residues" evidence="11">
    <location>
        <begin position="1"/>
        <end position="18"/>
    </location>
</feature>
<dbReference type="CDD" id="cd22670">
    <property type="entry name" value="FHA_MEK1-like"/>
    <property type="match status" value="1"/>
</dbReference>
<keyword evidence="3" id="KW-0808">Transferase</keyword>
<dbReference type="PROSITE" id="PS00108">
    <property type="entry name" value="PROTEIN_KINASE_ST"/>
    <property type="match status" value="1"/>
</dbReference>
<accession>A0AAE0JA18</accession>